<proteinExistence type="predicted"/>
<dbReference type="RefSeq" id="WP_011110821.1">
    <property type="nucleotide sequence ID" value="NC_004757.1"/>
</dbReference>
<evidence type="ECO:0000313" key="3">
    <source>
        <dbReference type="EMBL" id="CAD84087.1"/>
    </source>
</evidence>
<dbReference type="Proteomes" id="UP000001416">
    <property type="component" value="Chromosome"/>
</dbReference>
<dbReference type="Pfam" id="PF01230">
    <property type="entry name" value="HIT"/>
    <property type="match status" value="1"/>
</dbReference>
<name>Q82XS6_NITEU</name>
<protein>
    <recommendedName>
        <fullName evidence="2">HIT domain-containing protein</fullName>
    </recommendedName>
</protein>
<dbReference type="InterPro" id="IPR011146">
    <property type="entry name" value="HIT-like"/>
</dbReference>
<dbReference type="GO" id="GO:0003824">
    <property type="term" value="F:catalytic activity"/>
    <property type="evidence" value="ECO:0007669"/>
    <property type="project" value="InterPro"/>
</dbReference>
<dbReference type="HOGENOM" id="CLU_137753_0_0_4"/>
<gene>
    <name evidence="3" type="ordered locus">NE0176</name>
</gene>
<evidence type="ECO:0000313" key="4">
    <source>
        <dbReference type="Proteomes" id="UP000001416"/>
    </source>
</evidence>
<dbReference type="SUPFAM" id="SSF54197">
    <property type="entry name" value="HIT-like"/>
    <property type="match status" value="1"/>
</dbReference>
<dbReference type="PROSITE" id="PS51084">
    <property type="entry name" value="HIT_2"/>
    <property type="match status" value="1"/>
</dbReference>
<dbReference type="Gene3D" id="3.30.428.10">
    <property type="entry name" value="HIT-like"/>
    <property type="match status" value="1"/>
</dbReference>
<dbReference type="KEGG" id="neu:NE0176"/>
<dbReference type="InterPro" id="IPR036265">
    <property type="entry name" value="HIT-like_sf"/>
</dbReference>
<dbReference type="EMBL" id="AL954747">
    <property type="protein sequence ID" value="CAD84087.1"/>
    <property type="molecule type" value="Genomic_DNA"/>
</dbReference>
<evidence type="ECO:0000256" key="1">
    <source>
        <dbReference type="PROSITE-ProRule" id="PRU00464"/>
    </source>
</evidence>
<dbReference type="eggNOG" id="COG0537">
    <property type="taxonomic scope" value="Bacteria"/>
</dbReference>
<keyword evidence="4" id="KW-1185">Reference proteome</keyword>
<feature type="domain" description="HIT" evidence="2">
    <location>
        <begin position="6"/>
        <end position="108"/>
    </location>
</feature>
<dbReference type="STRING" id="228410.NE0176"/>
<dbReference type="OrthoDB" id="9799145at2"/>
<organism evidence="3 4">
    <name type="scientific">Nitrosomonas europaea (strain ATCC 19718 / CIP 103999 / KCTC 2705 / NBRC 14298)</name>
    <dbReference type="NCBI Taxonomy" id="228410"/>
    <lineage>
        <taxon>Bacteria</taxon>
        <taxon>Pseudomonadati</taxon>
        <taxon>Pseudomonadota</taxon>
        <taxon>Betaproteobacteria</taxon>
        <taxon>Nitrosomonadales</taxon>
        <taxon>Nitrosomonadaceae</taxon>
        <taxon>Nitrosomonas</taxon>
    </lineage>
</organism>
<dbReference type="SMR" id="Q82XS6"/>
<comment type="caution">
    <text evidence="1">Lacks conserved residue(s) required for the propagation of feature annotation.</text>
</comment>
<dbReference type="AlphaFoldDB" id="Q82XS6"/>
<dbReference type="GeneID" id="87103384"/>
<reference evidence="3 4" key="1">
    <citation type="journal article" date="2003" name="J. Bacteriol.">
        <title>Complete genome sequence of the ammonia-oxidizing bacterium and obligate chemolithoautotroph Nitrosomonas europaea.</title>
        <authorList>
            <person name="Chain P."/>
            <person name="Lamerdin J."/>
            <person name="Larimer F."/>
            <person name="Regala W."/>
            <person name="Land M."/>
            <person name="Hauser L."/>
            <person name="Hooper A."/>
            <person name="Klotz M."/>
            <person name="Norton J."/>
            <person name="Sayavedra-Soto L."/>
            <person name="Arciero D."/>
            <person name="Hommes N."/>
            <person name="Whittaker M."/>
            <person name="Arp D."/>
        </authorList>
    </citation>
    <scope>NUCLEOTIDE SEQUENCE [LARGE SCALE GENOMIC DNA]</scope>
    <source>
        <strain evidence="4">ATCC 19718 / CIP 103999 / KCTC 2705 / NBRC 14298</strain>
    </source>
</reference>
<accession>Q82XS6</accession>
<dbReference type="DNASU" id="1081103"/>
<sequence>MSVEIFNGTMQKFGAPDTVICQFQYWSVLLRPAQLTLGALVLVAHEPVQSFSALSSTSFAELQIVTGKIDTALKKAFQYDKLNYLMLMMVDPDVHFHVIPRYAQAREFAGKTFLDAGWPGVPDFSRINETDKEMNQQIIEHLISCWECS</sequence>
<evidence type="ECO:0000259" key="2">
    <source>
        <dbReference type="PROSITE" id="PS51084"/>
    </source>
</evidence>